<dbReference type="AlphaFoldDB" id="A0A4Y2CBN4"/>
<dbReference type="EMBL" id="BGPR01000165">
    <property type="protein sequence ID" value="GBM01147.1"/>
    <property type="molecule type" value="Genomic_DNA"/>
</dbReference>
<evidence type="ECO:0000313" key="3">
    <source>
        <dbReference type="Proteomes" id="UP000499080"/>
    </source>
</evidence>
<feature type="compositionally biased region" description="Polar residues" evidence="1">
    <location>
        <begin position="15"/>
        <end position="29"/>
    </location>
</feature>
<protein>
    <submittedName>
        <fullName evidence="2">Uncharacterized protein</fullName>
    </submittedName>
</protein>
<name>A0A4Y2CBN4_ARAVE</name>
<evidence type="ECO:0000256" key="1">
    <source>
        <dbReference type="SAM" id="MobiDB-lite"/>
    </source>
</evidence>
<evidence type="ECO:0000313" key="2">
    <source>
        <dbReference type="EMBL" id="GBM01147.1"/>
    </source>
</evidence>
<feature type="region of interest" description="Disordered" evidence="1">
    <location>
        <begin position="15"/>
        <end position="40"/>
    </location>
</feature>
<dbReference type="Proteomes" id="UP000499080">
    <property type="component" value="Unassembled WGS sequence"/>
</dbReference>
<gene>
    <name evidence="2" type="ORF">AVEN_27245_1</name>
</gene>
<proteinExistence type="predicted"/>
<accession>A0A4Y2CBN4</accession>
<sequence>MDFTYKIAEALSVSNQSAAPTKPRSLSDNSPAVPPPKKKVKSVRSCNDVRFDGINHMIERSSKQRRQLEGCTSKDFIFFVTIVKHIYVFMLKEII</sequence>
<keyword evidence="3" id="KW-1185">Reference proteome</keyword>
<comment type="caution">
    <text evidence="2">The sequence shown here is derived from an EMBL/GenBank/DDBJ whole genome shotgun (WGS) entry which is preliminary data.</text>
</comment>
<organism evidence="2 3">
    <name type="scientific">Araneus ventricosus</name>
    <name type="common">Orbweaver spider</name>
    <name type="synonym">Epeira ventricosa</name>
    <dbReference type="NCBI Taxonomy" id="182803"/>
    <lineage>
        <taxon>Eukaryota</taxon>
        <taxon>Metazoa</taxon>
        <taxon>Ecdysozoa</taxon>
        <taxon>Arthropoda</taxon>
        <taxon>Chelicerata</taxon>
        <taxon>Arachnida</taxon>
        <taxon>Araneae</taxon>
        <taxon>Araneomorphae</taxon>
        <taxon>Entelegynae</taxon>
        <taxon>Araneoidea</taxon>
        <taxon>Araneidae</taxon>
        <taxon>Araneus</taxon>
    </lineage>
</organism>
<reference evidence="2 3" key="1">
    <citation type="journal article" date="2019" name="Sci. Rep.">
        <title>Orb-weaving spider Araneus ventricosus genome elucidates the spidroin gene catalogue.</title>
        <authorList>
            <person name="Kono N."/>
            <person name="Nakamura H."/>
            <person name="Ohtoshi R."/>
            <person name="Moran D.A.P."/>
            <person name="Shinohara A."/>
            <person name="Yoshida Y."/>
            <person name="Fujiwara M."/>
            <person name="Mori M."/>
            <person name="Tomita M."/>
            <person name="Arakawa K."/>
        </authorList>
    </citation>
    <scope>NUCLEOTIDE SEQUENCE [LARGE SCALE GENOMIC DNA]</scope>
</reference>